<organism evidence="4 5">
    <name type="scientific">Patulibacter medicamentivorans</name>
    <dbReference type="NCBI Taxonomy" id="1097667"/>
    <lineage>
        <taxon>Bacteria</taxon>
        <taxon>Bacillati</taxon>
        <taxon>Actinomycetota</taxon>
        <taxon>Thermoleophilia</taxon>
        <taxon>Solirubrobacterales</taxon>
        <taxon>Patulibacteraceae</taxon>
        <taxon>Patulibacter</taxon>
    </lineage>
</organism>
<feature type="chain" id="PRO_5039460406" evidence="2">
    <location>
        <begin position="22"/>
        <end position="363"/>
    </location>
</feature>
<dbReference type="RefSeq" id="WP_007574094.1">
    <property type="nucleotide sequence ID" value="NZ_AGUD01000144.1"/>
</dbReference>
<gene>
    <name evidence="4" type="ORF">PAI11_19790</name>
</gene>
<dbReference type="InterPro" id="IPR027939">
    <property type="entry name" value="NMT1/THI5"/>
</dbReference>
<dbReference type="GO" id="GO:0009228">
    <property type="term" value="P:thiamine biosynthetic process"/>
    <property type="evidence" value="ECO:0007669"/>
    <property type="project" value="InterPro"/>
</dbReference>
<evidence type="ECO:0000313" key="5">
    <source>
        <dbReference type="Proteomes" id="UP000005143"/>
    </source>
</evidence>
<proteinExistence type="predicted"/>
<name>H0E589_9ACTN</name>
<dbReference type="Gene3D" id="3.40.190.10">
    <property type="entry name" value="Periplasmic binding protein-like II"/>
    <property type="match status" value="2"/>
</dbReference>
<dbReference type="EMBL" id="AGUD01000144">
    <property type="protein sequence ID" value="EHN11150.1"/>
    <property type="molecule type" value="Genomic_DNA"/>
</dbReference>
<dbReference type="InterPro" id="IPR015168">
    <property type="entry name" value="SsuA/THI5"/>
</dbReference>
<comment type="caution">
    <text evidence="4">The sequence shown here is derived from an EMBL/GenBank/DDBJ whole genome shotgun (WGS) entry which is preliminary data.</text>
</comment>
<dbReference type="Proteomes" id="UP000005143">
    <property type="component" value="Unassembled WGS sequence"/>
</dbReference>
<dbReference type="PANTHER" id="PTHR31528:SF3">
    <property type="entry name" value="THIAMINE BIOSYNTHESIS PROTEIN HI_0357-RELATED"/>
    <property type="match status" value="1"/>
</dbReference>
<evidence type="ECO:0000259" key="3">
    <source>
        <dbReference type="Pfam" id="PF09084"/>
    </source>
</evidence>
<feature type="domain" description="SsuA/THI5-like" evidence="3">
    <location>
        <begin position="49"/>
        <end position="262"/>
    </location>
</feature>
<sequence length="363" mass="39244">MTPRRLLLLFAVLATTLGLTACGEKSEDVSGSQRPPQERISLLLDYLPNADHAGIYQAQANGSFSKAGLTVDIRTPQDPASVLGLVASGKVDVGITYEPELLLARAQGRDLVAFASLVTRPLTSLISLPKAKIRSAKDLEGKTVGTAGIPYQSAYLETILRKAGVDPKTVKQVNVGFNLNGALLSGKVDATLGAFWNYEGVDLQQRRKKPVIVPVNELGVPTYDELVLVARNETLINRESAIRRLVRAIGEGYQAVRRNPDAGADPLLAANKDLDPGLQREAVSKSVDAFFPADAKKPWGWMETDDWASYAQWMLDQGLLKRQMPLDNVLTTDFLAGEGAGEGRKTPGGQDRPAQKLPGYRGE</sequence>
<evidence type="ECO:0000256" key="1">
    <source>
        <dbReference type="SAM" id="MobiDB-lite"/>
    </source>
</evidence>
<feature type="signal peptide" evidence="2">
    <location>
        <begin position="1"/>
        <end position="21"/>
    </location>
</feature>
<dbReference type="Pfam" id="PF09084">
    <property type="entry name" value="NMT1"/>
    <property type="match status" value="1"/>
</dbReference>
<dbReference type="AlphaFoldDB" id="H0E589"/>
<reference evidence="4 5" key="1">
    <citation type="journal article" date="2013" name="Biodegradation">
        <title>Quantitative proteomic analysis of ibuprofen-degrading Patulibacter sp. strain I11.</title>
        <authorList>
            <person name="Almeida B."/>
            <person name="Kjeldal H."/>
            <person name="Lolas I."/>
            <person name="Knudsen A.D."/>
            <person name="Carvalho G."/>
            <person name="Nielsen K.L."/>
            <person name="Barreto Crespo M.T."/>
            <person name="Stensballe A."/>
            <person name="Nielsen J.L."/>
        </authorList>
    </citation>
    <scope>NUCLEOTIDE SEQUENCE [LARGE SCALE GENOMIC DNA]</scope>
    <source>
        <strain evidence="4 5">I11</strain>
    </source>
</reference>
<dbReference type="PROSITE" id="PS51257">
    <property type="entry name" value="PROKAR_LIPOPROTEIN"/>
    <property type="match status" value="1"/>
</dbReference>
<dbReference type="OrthoDB" id="174578at2"/>
<feature type="region of interest" description="Disordered" evidence="1">
    <location>
        <begin position="337"/>
        <end position="363"/>
    </location>
</feature>
<evidence type="ECO:0000256" key="2">
    <source>
        <dbReference type="SAM" id="SignalP"/>
    </source>
</evidence>
<accession>H0E589</accession>
<keyword evidence="2" id="KW-0732">Signal</keyword>
<protein>
    <submittedName>
        <fullName evidence="4">Hydroxymethylpyrimidine ABC transporter substrate-binding component</fullName>
    </submittedName>
</protein>
<keyword evidence="5" id="KW-1185">Reference proteome</keyword>
<dbReference type="SUPFAM" id="SSF53850">
    <property type="entry name" value="Periplasmic binding protein-like II"/>
    <property type="match status" value="1"/>
</dbReference>
<evidence type="ECO:0000313" key="4">
    <source>
        <dbReference type="EMBL" id="EHN11150.1"/>
    </source>
</evidence>
<dbReference type="PANTHER" id="PTHR31528">
    <property type="entry name" value="4-AMINO-5-HYDROXYMETHYL-2-METHYLPYRIMIDINE PHOSPHATE SYNTHASE THI11-RELATED"/>
    <property type="match status" value="1"/>
</dbReference>